<reference evidence="1 2" key="1">
    <citation type="submission" date="2019-03" db="EMBL/GenBank/DDBJ databases">
        <title>Deep-cultivation of Planctomycetes and their phenomic and genomic characterization uncovers novel biology.</title>
        <authorList>
            <person name="Wiegand S."/>
            <person name="Jogler M."/>
            <person name="Boedeker C."/>
            <person name="Pinto D."/>
            <person name="Vollmers J."/>
            <person name="Rivas-Marin E."/>
            <person name="Kohn T."/>
            <person name="Peeters S.H."/>
            <person name="Heuer A."/>
            <person name="Rast P."/>
            <person name="Oberbeckmann S."/>
            <person name="Bunk B."/>
            <person name="Jeske O."/>
            <person name="Meyerdierks A."/>
            <person name="Storesund J.E."/>
            <person name="Kallscheuer N."/>
            <person name="Luecker S."/>
            <person name="Lage O.M."/>
            <person name="Pohl T."/>
            <person name="Merkel B.J."/>
            <person name="Hornburger P."/>
            <person name="Mueller R.-W."/>
            <person name="Bruemmer F."/>
            <person name="Labrenz M."/>
            <person name="Spormann A.M."/>
            <person name="Op den Camp H."/>
            <person name="Overmann J."/>
            <person name="Amann R."/>
            <person name="Jetten M.S.M."/>
            <person name="Mascher T."/>
            <person name="Medema M.H."/>
            <person name="Devos D.P."/>
            <person name="Kaster A.-K."/>
            <person name="Ovreas L."/>
            <person name="Rohde M."/>
            <person name="Galperin M.Y."/>
            <person name="Jogler C."/>
        </authorList>
    </citation>
    <scope>NUCLEOTIDE SEQUENCE [LARGE SCALE GENOMIC DNA]</scope>
    <source>
        <strain evidence="1 2">V202</strain>
    </source>
</reference>
<keyword evidence="2" id="KW-1185">Reference proteome</keyword>
<gene>
    <name evidence="1" type="ORF">V202x_23740</name>
</gene>
<proteinExistence type="predicted"/>
<organism evidence="1 2">
    <name type="scientific">Gimesia aquarii</name>
    <dbReference type="NCBI Taxonomy" id="2527964"/>
    <lineage>
        <taxon>Bacteria</taxon>
        <taxon>Pseudomonadati</taxon>
        <taxon>Planctomycetota</taxon>
        <taxon>Planctomycetia</taxon>
        <taxon>Planctomycetales</taxon>
        <taxon>Planctomycetaceae</taxon>
        <taxon>Gimesia</taxon>
    </lineage>
</organism>
<dbReference type="AlphaFoldDB" id="A0A517WUT4"/>
<sequence>MTVNDRMSAAAIEAKLLALTSINRLVPAASSCTSIVSSAAFWKPAANMSRTRWKGVPPLLTFSMLVKSTVCSRSGAINPKEPEPGVAPSVRKGAAARPLKSMLSTSPGPGNVGSPPFTVIGESAVGRMLKMSASAPPLIVVCVASTLPKRSTVEPTGSGSPPLGSTLISIVVFAITSPPSDSRKSSPAFRTTLAPVDSTVTPALIVRSSPGPAESPAVKVTAPAAVTSLAIVNGLAVKIVASPVSALIPTRATPTNTVPISNAPVLLTSIFPPGEDATKTLTTVSMSLPSPIPVAARRATSLPVIKAASPAVLSMIEPLTD</sequence>
<evidence type="ECO:0000313" key="2">
    <source>
        <dbReference type="Proteomes" id="UP000318384"/>
    </source>
</evidence>
<name>A0A517WUT4_9PLAN</name>
<protein>
    <submittedName>
        <fullName evidence="1">Uncharacterized protein</fullName>
    </submittedName>
</protein>
<accession>A0A517WUT4</accession>
<evidence type="ECO:0000313" key="1">
    <source>
        <dbReference type="EMBL" id="QDU09004.1"/>
    </source>
</evidence>
<dbReference type="Proteomes" id="UP000318384">
    <property type="component" value="Chromosome"/>
</dbReference>
<dbReference type="EMBL" id="CP037422">
    <property type="protein sequence ID" value="QDU09004.1"/>
    <property type="molecule type" value="Genomic_DNA"/>
</dbReference>